<name>A0A0D8FWW5_9ACTN</name>
<comment type="caution">
    <text evidence="2">The sequence shown here is derived from an EMBL/GenBank/DDBJ whole genome shotgun (WGS) entry which is preliminary data.</text>
</comment>
<organism evidence="2 3">
    <name type="scientific">Ferrimicrobium acidiphilum DSM 19497</name>
    <dbReference type="NCBI Taxonomy" id="1121877"/>
    <lineage>
        <taxon>Bacteria</taxon>
        <taxon>Bacillati</taxon>
        <taxon>Actinomycetota</taxon>
        <taxon>Acidimicrobiia</taxon>
        <taxon>Acidimicrobiales</taxon>
        <taxon>Acidimicrobiaceae</taxon>
        <taxon>Ferrimicrobium</taxon>
    </lineage>
</organism>
<dbReference type="AlphaFoldDB" id="A0A0D8FWW5"/>
<proteinExistence type="predicted"/>
<gene>
    <name evidence="2" type="ORF">FEAC_15290</name>
</gene>
<feature type="transmembrane region" description="Helical" evidence="1">
    <location>
        <begin position="64"/>
        <end position="85"/>
    </location>
</feature>
<feature type="transmembrane region" description="Helical" evidence="1">
    <location>
        <begin position="6"/>
        <end position="22"/>
    </location>
</feature>
<dbReference type="RefSeq" id="WP_035389175.1">
    <property type="nucleotide sequence ID" value="NZ_JQKF01000010.1"/>
</dbReference>
<dbReference type="EMBL" id="JXUW01000012">
    <property type="protein sequence ID" value="KJE76742.1"/>
    <property type="molecule type" value="Genomic_DNA"/>
</dbReference>
<feature type="transmembrane region" description="Helical" evidence="1">
    <location>
        <begin position="34"/>
        <end position="52"/>
    </location>
</feature>
<feature type="transmembrane region" description="Helical" evidence="1">
    <location>
        <begin position="106"/>
        <end position="125"/>
    </location>
</feature>
<accession>A0A0D8FWW5</accession>
<keyword evidence="1" id="KW-1133">Transmembrane helix</keyword>
<keyword evidence="1" id="KW-0472">Membrane</keyword>
<sequence length="128" mass="14148">MKLNRFVRWAAGGVLVIVWCYLEARSHTFTWQAELLTAAAIILMVVGFFRVVRSEQPRSFDRGAIFTWSVVASAVVVFELVNLSQGPRSRYPTISSITNELLGHSLPGRALIALGWLGLGVWLVLCGS</sequence>
<dbReference type="STRING" id="1121877.FEAC_15290"/>
<keyword evidence="3" id="KW-1185">Reference proteome</keyword>
<evidence type="ECO:0000313" key="3">
    <source>
        <dbReference type="Proteomes" id="UP000032336"/>
    </source>
</evidence>
<protein>
    <submittedName>
        <fullName evidence="2">Uncharacterized protein</fullName>
    </submittedName>
</protein>
<evidence type="ECO:0000256" key="1">
    <source>
        <dbReference type="SAM" id="Phobius"/>
    </source>
</evidence>
<dbReference type="Proteomes" id="UP000032336">
    <property type="component" value="Unassembled WGS sequence"/>
</dbReference>
<keyword evidence="1" id="KW-0812">Transmembrane</keyword>
<reference evidence="2 3" key="1">
    <citation type="submission" date="2015-01" db="EMBL/GenBank/DDBJ databases">
        <title>Draft genome of the acidophilic iron oxidizer Ferrimicrobium acidiphilum strain T23.</title>
        <authorList>
            <person name="Poehlein A."/>
            <person name="Eisen S."/>
            <person name="Schloemann M."/>
            <person name="Johnson B.D."/>
            <person name="Daniel R."/>
            <person name="Muehling M."/>
        </authorList>
    </citation>
    <scope>NUCLEOTIDE SEQUENCE [LARGE SCALE GENOMIC DNA]</scope>
    <source>
        <strain evidence="2 3">T23</strain>
    </source>
</reference>
<evidence type="ECO:0000313" key="2">
    <source>
        <dbReference type="EMBL" id="KJE76742.1"/>
    </source>
</evidence>